<sequence>MHHGNSPQKKKSVTCMLYEKYLRCAWQKSAVTPPFILHSPFTYHWEARSHHYSVPLPVLLVSLHWRKLSPHIPITVHCGTQINHTAWVRCHPANKSQEIPQCLVWLGRQSHYACGRLFFQTRTRPHHTPVKTFGPSHAKDWSGRTAGKTTPAAMSSPHTPTHRCPAYHQKQKYQRNMPHPNCKSQVRLQLTLPPPGRVRPSLLGAPSEITKSTNSEAFDHRHSSHAPHFSQRQRLAVAQWRSGRRHAQSQSNGLSRESRNGDAPLLLESPKKTCVAQSP</sequence>
<feature type="region of interest" description="Disordered" evidence="1">
    <location>
        <begin position="216"/>
        <end position="279"/>
    </location>
</feature>
<name>V5B9F8_TRYCR</name>
<protein>
    <submittedName>
        <fullName evidence="2">Uncharacterized protein</fullName>
    </submittedName>
</protein>
<evidence type="ECO:0000313" key="2">
    <source>
        <dbReference type="EMBL" id="ESS62652.1"/>
    </source>
</evidence>
<evidence type="ECO:0000313" key="3">
    <source>
        <dbReference type="Proteomes" id="UP000017861"/>
    </source>
</evidence>
<proteinExistence type="predicted"/>
<comment type="caution">
    <text evidence="2">The sequence shown here is derived from an EMBL/GenBank/DDBJ whole genome shotgun (WGS) entry which is preliminary data.</text>
</comment>
<accession>V5B9F8</accession>
<organism evidence="2 3">
    <name type="scientific">Trypanosoma cruzi Dm28c</name>
    <dbReference type="NCBI Taxonomy" id="1416333"/>
    <lineage>
        <taxon>Eukaryota</taxon>
        <taxon>Discoba</taxon>
        <taxon>Euglenozoa</taxon>
        <taxon>Kinetoplastea</taxon>
        <taxon>Metakinetoplastina</taxon>
        <taxon>Trypanosomatida</taxon>
        <taxon>Trypanosomatidae</taxon>
        <taxon>Trypanosoma</taxon>
        <taxon>Schizotrypanum</taxon>
    </lineage>
</organism>
<dbReference type="EMBL" id="AYLP01000170">
    <property type="protein sequence ID" value="ESS62652.1"/>
    <property type="molecule type" value="Genomic_DNA"/>
</dbReference>
<dbReference type="VEuPathDB" id="TriTrypDB:TCDM_09675"/>
<dbReference type="Proteomes" id="UP000017861">
    <property type="component" value="Unassembled WGS sequence"/>
</dbReference>
<feature type="region of interest" description="Disordered" evidence="1">
    <location>
        <begin position="128"/>
        <end position="163"/>
    </location>
</feature>
<gene>
    <name evidence="2" type="ORF">TCDM_09675</name>
</gene>
<evidence type="ECO:0000256" key="1">
    <source>
        <dbReference type="SAM" id="MobiDB-lite"/>
    </source>
</evidence>
<reference evidence="2 3" key="1">
    <citation type="journal article" date="2014" name="Genome Announc.">
        <title>Trypanosoma cruzi Clone Dm28c Draft Genome Sequence.</title>
        <authorList>
            <person name="Grisard E.C."/>
            <person name="Teixeira S.M."/>
            <person name="de Almeida L.G."/>
            <person name="Stoco P.H."/>
            <person name="Gerber A.L."/>
            <person name="Talavera-Lopez C."/>
            <person name="Lima O.C."/>
            <person name="Andersson B."/>
            <person name="de Vasconcelos A.T."/>
        </authorList>
    </citation>
    <scope>NUCLEOTIDE SEQUENCE [LARGE SCALE GENOMIC DNA]</scope>
    <source>
        <strain evidence="2 3">Dm28c</strain>
    </source>
</reference>
<dbReference type="AlphaFoldDB" id="V5B9F8"/>